<keyword evidence="3" id="KW-1185">Reference proteome</keyword>
<dbReference type="Proteomes" id="UP000594121">
    <property type="component" value="Chromosome"/>
</dbReference>
<dbReference type="KEGG" id="thel:IG193_05985"/>
<proteinExistence type="predicted"/>
<name>A0A7L9FHB8_9CREN</name>
<dbReference type="InParanoid" id="A0A7L9FHB8"/>
<reference evidence="2 3" key="1">
    <citation type="submission" date="2020-10" db="EMBL/GenBank/DDBJ databases">
        <title>Thermofilum lucidum 3507LT sp. nov. a novel member of Thermofilaceae family isolated from Chile hot spring, and proposal of description order Thermofilales.</title>
        <authorList>
            <person name="Zayulina K.S."/>
            <person name="Elcheninov A.G."/>
            <person name="Toshchakov S.V."/>
            <person name="Kublanov I.V."/>
        </authorList>
    </citation>
    <scope>NUCLEOTIDE SEQUENCE [LARGE SCALE GENOMIC DNA]</scope>
    <source>
        <strain evidence="2 3">3507LT</strain>
    </source>
</reference>
<gene>
    <name evidence="2" type="ORF">IG193_05985</name>
</gene>
<dbReference type="AlphaFoldDB" id="A0A7L9FHB8"/>
<dbReference type="Pfam" id="PF09376">
    <property type="entry name" value="NurA"/>
    <property type="match status" value="1"/>
</dbReference>
<feature type="domain" description="NurA" evidence="1">
    <location>
        <begin position="41"/>
        <end position="386"/>
    </location>
</feature>
<dbReference type="InterPro" id="IPR018977">
    <property type="entry name" value="NurA_domain"/>
</dbReference>
<evidence type="ECO:0000313" key="2">
    <source>
        <dbReference type="EMBL" id="QOJ78314.1"/>
    </source>
</evidence>
<sequence length="421" mass="47306">MLGLEKTRLLREIEEIVLRAKRELEEPGTITSSRQLNSSWFIDGSYAISERQGSFVSALSVASLGVVSKKLVEGLPGAKHPLLHILIPKFYGETRASSIMGSLELIEGIRALRRNIEAVVFDGSYLASLLSGYGPLYDSIAQLQSRLKNHQIVLREILEGENVDETINSATDAFIEKACKEAELSKLYKIAHAFLQSIYDFADSIYSSLVQHGVDMYVDKQLLIDFSTAFVENNLYLRLLAKLLLSAEENNATPVWVAKETASRFLSDKLNVRSWLNDTVLLEWVWHNREKVYLVLDESSRLKSLKPVTPPQVPVASQDTIEHAYRFSRFTVVYFKLSKFGPVLQMTFPSDLVARDVLEDVLATMSAFADERSGYPKPLSLVHHKALIQQGLVDVLATRLWQNSSGVFRAILSPLGREFVL</sequence>
<accession>A0A7L9FHB8</accession>
<dbReference type="RefSeq" id="WP_192818286.1">
    <property type="nucleotide sequence ID" value="NZ_CP062310.1"/>
</dbReference>
<organism evidence="2 3">
    <name type="scientific">Infirmifilum lucidum</name>
    <dbReference type="NCBI Taxonomy" id="2776706"/>
    <lineage>
        <taxon>Archaea</taxon>
        <taxon>Thermoproteota</taxon>
        <taxon>Thermoprotei</taxon>
        <taxon>Thermofilales</taxon>
        <taxon>Thermofilaceae</taxon>
        <taxon>Infirmifilum</taxon>
    </lineage>
</organism>
<evidence type="ECO:0000259" key="1">
    <source>
        <dbReference type="Pfam" id="PF09376"/>
    </source>
</evidence>
<evidence type="ECO:0000313" key="3">
    <source>
        <dbReference type="Proteomes" id="UP000594121"/>
    </source>
</evidence>
<dbReference type="GeneID" id="59149427"/>
<dbReference type="EMBL" id="CP062310">
    <property type="protein sequence ID" value="QOJ78314.1"/>
    <property type="molecule type" value="Genomic_DNA"/>
</dbReference>
<protein>
    <submittedName>
        <fullName evidence="2">DNA double-strand break repair nuclease NurA</fullName>
    </submittedName>
</protein>